<name>M5C5U9_THACB</name>
<dbReference type="Proteomes" id="UP000012065">
    <property type="component" value="Unassembled WGS sequence"/>
</dbReference>
<gene>
    <name evidence="1" type="ORF">BN14_08769</name>
</gene>
<evidence type="ECO:0000313" key="2">
    <source>
        <dbReference type="Proteomes" id="UP000012065"/>
    </source>
</evidence>
<dbReference type="EMBL" id="CAOJ01013457">
    <property type="protein sequence ID" value="CCO34664.1"/>
    <property type="molecule type" value="Genomic_DNA"/>
</dbReference>
<proteinExistence type="predicted"/>
<protein>
    <submittedName>
        <fullName evidence="1">Uncharacterized protein</fullName>
    </submittedName>
</protein>
<dbReference type="AlphaFoldDB" id="M5C5U9"/>
<evidence type="ECO:0000313" key="1">
    <source>
        <dbReference type="EMBL" id="CCO34664.1"/>
    </source>
</evidence>
<accession>M5C5U9</accession>
<dbReference type="HOGENOM" id="CLU_000384_20_0_1"/>
<comment type="caution">
    <text evidence="1">The sequence shown here is derived from an EMBL/GenBank/DDBJ whole genome shotgun (WGS) entry which is preliminary data.</text>
</comment>
<organism evidence="1 2">
    <name type="scientific">Thanatephorus cucumeris (strain AG1-IB / isolate 7/3/14)</name>
    <name type="common">Lettuce bottom rot fungus</name>
    <name type="synonym">Rhizoctonia solani</name>
    <dbReference type="NCBI Taxonomy" id="1108050"/>
    <lineage>
        <taxon>Eukaryota</taxon>
        <taxon>Fungi</taxon>
        <taxon>Dikarya</taxon>
        <taxon>Basidiomycota</taxon>
        <taxon>Agaricomycotina</taxon>
        <taxon>Agaricomycetes</taxon>
        <taxon>Cantharellales</taxon>
        <taxon>Ceratobasidiaceae</taxon>
        <taxon>Rhizoctonia</taxon>
        <taxon>Rhizoctonia solani AG-1</taxon>
    </lineage>
</organism>
<reference evidence="1 2" key="1">
    <citation type="journal article" date="2013" name="J. Biotechnol.">
        <title>Establishment and interpretation of the genome sequence of the phytopathogenic fungus Rhizoctonia solani AG1-IB isolate 7/3/14.</title>
        <authorList>
            <person name="Wibberg D.W."/>
            <person name="Jelonek L.J."/>
            <person name="Rupp O.R."/>
            <person name="Hennig M.H."/>
            <person name="Eikmeyer F.E."/>
            <person name="Goesmann A.G."/>
            <person name="Hartmann A.H."/>
            <person name="Borriss R.B."/>
            <person name="Grosch R.G."/>
            <person name="Puehler A.P."/>
            <person name="Schlueter A.S."/>
        </authorList>
    </citation>
    <scope>NUCLEOTIDE SEQUENCE [LARGE SCALE GENOMIC DNA]</scope>
    <source>
        <strain evidence="2">AG1-IB / isolate 7/3/14</strain>
    </source>
</reference>
<sequence>MSLDWNDAALCAQFYKGLHWHVKQLFAQKENQPQDLEELIATAICIDNVRCKLKISQPPCKNWPKPTVSTATTHPANTGIPCIDLDHLKANPNYVSKAERQHQQDKKLCIKCRKAGH</sequence>